<dbReference type="Pfam" id="PF18956">
    <property type="entry name" value="DUF5699"/>
    <property type="match status" value="1"/>
</dbReference>
<dbReference type="EMBL" id="JWIY01000001">
    <property type="protein sequence ID" value="KIC78862.1"/>
    <property type="molecule type" value="Genomic_DNA"/>
</dbReference>
<protein>
    <submittedName>
        <fullName evidence="2">Membrane protein</fullName>
    </submittedName>
</protein>
<evidence type="ECO:0000256" key="1">
    <source>
        <dbReference type="SAM" id="Phobius"/>
    </source>
</evidence>
<reference evidence="2 3" key="1">
    <citation type="submission" date="2014-12" db="EMBL/GenBank/DDBJ databases">
        <title>Partial genome sequence of Streptococcus constellatus KCOM 1650 (= ChDC B144).</title>
        <authorList>
            <person name="Kook J.-K."/>
            <person name="Park S.-N."/>
            <person name="Lim Y.K."/>
            <person name="Jo E."/>
        </authorList>
    </citation>
    <scope>NUCLEOTIDE SEQUENCE [LARGE SCALE GENOMIC DNA]</scope>
    <source>
        <strain evidence="2 3">KCOM 1650</strain>
    </source>
</reference>
<feature type="transmembrane region" description="Helical" evidence="1">
    <location>
        <begin position="57"/>
        <end position="79"/>
    </location>
</feature>
<evidence type="ECO:0000313" key="2">
    <source>
        <dbReference type="EMBL" id="KIC78862.1"/>
    </source>
</evidence>
<accession>A0A0C1KIV9</accession>
<feature type="transmembrane region" description="Helical" evidence="1">
    <location>
        <begin position="7"/>
        <end position="27"/>
    </location>
</feature>
<organism evidence="2 3">
    <name type="scientific">Streptococcus constellatus</name>
    <dbReference type="NCBI Taxonomy" id="76860"/>
    <lineage>
        <taxon>Bacteria</taxon>
        <taxon>Bacillati</taxon>
        <taxon>Bacillota</taxon>
        <taxon>Bacilli</taxon>
        <taxon>Lactobacillales</taxon>
        <taxon>Streptococcaceae</taxon>
        <taxon>Streptococcus</taxon>
        <taxon>Streptococcus anginosus group</taxon>
    </lineage>
</organism>
<evidence type="ECO:0000313" key="3">
    <source>
        <dbReference type="Proteomes" id="UP000031339"/>
    </source>
</evidence>
<comment type="caution">
    <text evidence="2">The sequence shown here is derived from an EMBL/GenBank/DDBJ whole genome shotgun (WGS) entry which is preliminary data.</text>
</comment>
<feature type="transmembrane region" description="Helical" evidence="1">
    <location>
        <begin position="33"/>
        <end position="50"/>
    </location>
</feature>
<keyword evidence="1" id="KW-1133">Transmembrane helix</keyword>
<dbReference type="RefSeq" id="WP_009644182.1">
    <property type="nucleotide sequence ID" value="NZ_JWIY01000001.1"/>
</dbReference>
<dbReference type="AlphaFoldDB" id="A0A0C1KIV9"/>
<proteinExistence type="predicted"/>
<keyword evidence="1" id="KW-0472">Membrane</keyword>
<dbReference type="OrthoDB" id="95627at2"/>
<gene>
    <name evidence="2" type="ORF">RN79_04660</name>
</gene>
<dbReference type="Proteomes" id="UP000031339">
    <property type="component" value="Unassembled WGS sequence"/>
</dbReference>
<keyword evidence="1" id="KW-0812">Transmembrane</keyword>
<dbReference type="InterPro" id="IPR043753">
    <property type="entry name" value="DUF5699"/>
</dbReference>
<name>A0A0C1KIV9_STRCV</name>
<sequence length="93" mass="10480">MRWIIKIILFPIILLLSILISFLKFIISVSGMILGILSFLVVLGSIAALVQKDTTTFIQALIIAFLISPYGLPKIALWVTSYIEFARDRLKEI</sequence>